<dbReference type="KEGG" id="tim:GMBLW1_50020"/>
<feature type="transmembrane region" description="Helical" evidence="1">
    <location>
        <begin position="181"/>
        <end position="199"/>
    </location>
</feature>
<keyword evidence="1" id="KW-0472">Membrane</keyword>
<evidence type="ECO:0000313" key="2">
    <source>
        <dbReference type="EMBL" id="VIP04191.1"/>
    </source>
</evidence>
<feature type="transmembrane region" description="Helical" evidence="1">
    <location>
        <begin position="78"/>
        <end position="97"/>
    </location>
</feature>
<proteinExistence type="predicted"/>
<organism evidence="2">
    <name type="scientific">Tuwongella immobilis</name>
    <dbReference type="NCBI Taxonomy" id="692036"/>
    <lineage>
        <taxon>Bacteria</taxon>
        <taxon>Pseudomonadati</taxon>
        <taxon>Planctomycetota</taxon>
        <taxon>Planctomycetia</taxon>
        <taxon>Gemmatales</taxon>
        <taxon>Gemmataceae</taxon>
        <taxon>Tuwongella</taxon>
    </lineage>
</organism>
<protein>
    <submittedName>
        <fullName evidence="2">Uncharacterized protein</fullName>
    </submittedName>
</protein>
<dbReference type="AlphaFoldDB" id="A0A6C2YS56"/>
<dbReference type="RefSeq" id="WP_162659308.1">
    <property type="nucleotide sequence ID" value="NZ_LR593887.1"/>
</dbReference>
<keyword evidence="1" id="KW-0812">Transmembrane</keyword>
<reference evidence="2" key="1">
    <citation type="submission" date="2019-04" db="EMBL/GenBank/DDBJ databases">
        <authorList>
            <consortium name="Science for Life Laboratories"/>
        </authorList>
    </citation>
    <scope>NUCLEOTIDE SEQUENCE</scope>
    <source>
        <strain evidence="2">MBLW1</strain>
    </source>
</reference>
<dbReference type="InParanoid" id="A0A6C2YS56"/>
<dbReference type="EMBL" id="LR593887">
    <property type="protein sequence ID" value="VTS05746.1"/>
    <property type="molecule type" value="Genomic_DNA"/>
</dbReference>
<evidence type="ECO:0000313" key="3">
    <source>
        <dbReference type="Proteomes" id="UP000464378"/>
    </source>
</evidence>
<name>A0A6C2YS56_9BACT</name>
<feature type="transmembrane region" description="Helical" evidence="1">
    <location>
        <begin position="41"/>
        <end position="58"/>
    </location>
</feature>
<accession>A0A6C2YS56</accession>
<keyword evidence="1" id="KW-1133">Transmembrane helix</keyword>
<evidence type="ECO:0000256" key="1">
    <source>
        <dbReference type="SAM" id="Phobius"/>
    </source>
</evidence>
<dbReference type="EMBL" id="LR586016">
    <property type="protein sequence ID" value="VIP04191.1"/>
    <property type="molecule type" value="Genomic_DNA"/>
</dbReference>
<keyword evidence="3" id="KW-1185">Reference proteome</keyword>
<feature type="transmembrane region" description="Helical" evidence="1">
    <location>
        <begin position="149"/>
        <end position="169"/>
    </location>
</feature>
<gene>
    <name evidence="2" type="ORF">GMBLW1_50020</name>
</gene>
<dbReference type="Proteomes" id="UP000464378">
    <property type="component" value="Chromosome"/>
</dbReference>
<feature type="transmembrane region" description="Helical" evidence="1">
    <location>
        <begin position="117"/>
        <end position="137"/>
    </location>
</feature>
<sequence length="202" mass="22709">MSGIRHPLGLPEGSVRALLALQICLQYWLLMLLPESIRVPVPLYLYFLLSVIFLFFVSRSRVSGANPNEFQDLQPLGIPAGLFRILLLGVTIGLTAYKYSQEGEAFLTFLTPKPEQLTAWPTLGIALVTGFTLGYFLRLLPVRDQPFVLTIQAWLSLIAMFMLVLDLVYQTFIQPGMQNKLTSTTWEAVIVAMIAFYFASRS</sequence>